<dbReference type="InterPro" id="IPR013759">
    <property type="entry name" value="Topo_IIA_B_C"/>
</dbReference>
<dbReference type="GO" id="GO:0005524">
    <property type="term" value="F:ATP binding"/>
    <property type="evidence" value="ECO:0007669"/>
    <property type="project" value="UniProtKB-KW"/>
</dbReference>
<accession>E0TIY0</accession>
<comment type="cofactor">
    <cofactor evidence="2">
        <name>Mg(2+)</name>
        <dbReference type="ChEBI" id="CHEBI:18420"/>
    </cofactor>
</comment>
<keyword evidence="9" id="KW-0799">Topoisomerase</keyword>
<dbReference type="HOGENOM" id="CLU_006146_0_1_4"/>
<dbReference type="Pfam" id="PF00986">
    <property type="entry name" value="DNA_gyraseB_C"/>
    <property type="match status" value="1"/>
</dbReference>
<dbReference type="Gene3D" id="3.40.50.670">
    <property type="match status" value="2"/>
</dbReference>
<protein>
    <recommendedName>
        <fullName evidence="4">DNA topoisomerase (ATP-hydrolyzing)</fullName>
        <ecNumber evidence="4">5.6.2.2</ecNumber>
    </recommendedName>
</protein>
<evidence type="ECO:0000256" key="9">
    <source>
        <dbReference type="ARBA" id="ARBA00023029"/>
    </source>
</evidence>
<evidence type="ECO:0000313" key="13">
    <source>
        <dbReference type="EMBL" id="ADM89757.1"/>
    </source>
</evidence>
<dbReference type="SMART" id="SM00433">
    <property type="entry name" value="TOP2c"/>
    <property type="match status" value="1"/>
</dbReference>
<name>E0TIY0_ZINIC</name>
<dbReference type="GO" id="GO:0006265">
    <property type="term" value="P:DNA topological change"/>
    <property type="evidence" value="ECO:0007669"/>
    <property type="project" value="InterPro"/>
</dbReference>
<keyword evidence="5" id="KW-0479">Metal-binding</keyword>
<dbReference type="GO" id="GO:0046872">
    <property type="term" value="F:metal ion binding"/>
    <property type="evidence" value="ECO:0007669"/>
    <property type="project" value="UniProtKB-KW"/>
</dbReference>
<keyword evidence="7" id="KW-0067">ATP-binding</keyword>
<dbReference type="SUPFAM" id="SSF55874">
    <property type="entry name" value="ATPase domain of HSP90 chaperone/DNA topoisomerase II/histidine kinase"/>
    <property type="match status" value="1"/>
</dbReference>
<organism evidence="13 14">
    <name type="scientific">Zinderia insecticola (strain CARI)</name>
    <dbReference type="NCBI Taxonomy" id="871271"/>
    <lineage>
        <taxon>Bacteria</taxon>
        <taxon>Pseudomonadati</taxon>
        <taxon>Pseudomonadota</taxon>
        <taxon>Betaproteobacteria</taxon>
        <taxon>Burkholderiales</taxon>
        <taxon>Oxalobacteraceae</taxon>
        <taxon>Candidatus Zinderia</taxon>
    </lineage>
</organism>
<dbReference type="Pfam" id="PF00204">
    <property type="entry name" value="DNA_gyraseB"/>
    <property type="match status" value="1"/>
</dbReference>
<comment type="similarity">
    <text evidence="3">Belongs to the type II topoisomerase GyrB family.</text>
</comment>
<dbReference type="Pfam" id="PF02518">
    <property type="entry name" value="HATPase_c"/>
    <property type="match status" value="1"/>
</dbReference>
<dbReference type="PANTHER" id="PTHR45866">
    <property type="entry name" value="DNA GYRASE/TOPOISOMERASE SUBUNIT B"/>
    <property type="match status" value="1"/>
</dbReference>
<evidence type="ECO:0000256" key="11">
    <source>
        <dbReference type="ARBA" id="ARBA00023235"/>
    </source>
</evidence>
<dbReference type="InterPro" id="IPR020568">
    <property type="entry name" value="Ribosomal_Su5_D2-typ_SF"/>
</dbReference>
<dbReference type="KEGG" id="zin:ZICARI_149"/>
<evidence type="ECO:0000256" key="8">
    <source>
        <dbReference type="ARBA" id="ARBA00022842"/>
    </source>
</evidence>
<dbReference type="AlphaFoldDB" id="E0TIY0"/>
<evidence type="ECO:0000256" key="5">
    <source>
        <dbReference type="ARBA" id="ARBA00022723"/>
    </source>
</evidence>
<keyword evidence="8" id="KW-0460">Magnesium</keyword>
<dbReference type="PRINTS" id="PR01159">
    <property type="entry name" value="DNAGYRASEB"/>
</dbReference>
<dbReference type="InterPro" id="IPR002288">
    <property type="entry name" value="DNA_gyrase_B_C"/>
</dbReference>
<evidence type="ECO:0000256" key="4">
    <source>
        <dbReference type="ARBA" id="ARBA00012895"/>
    </source>
</evidence>
<dbReference type="NCBIfam" id="NF011501">
    <property type="entry name" value="PRK14939.1"/>
    <property type="match status" value="1"/>
</dbReference>
<dbReference type="FunFam" id="3.40.50.670:FF:000001">
    <property type="entry name" value="DNA topoisomerase 2"/>
    <property type="match status" value="1"/>
</dbReference>
<evidence type="ECO:0000256" key="3">
    <source>
        <dbReference type="ARBA" id="ARBA00010708"/>
    </source>
</evidence>
<evidence type="ECO:0000256" key="1">
    <source>
        <dbReference type="ARBA" id="ARBA00000185"/>
    </source>
</evidence>
<dbReference type="SUPFAM" id="SSF54211">
    <property type="entry name" value="Ribosomal protein S5 domain 2-like"/>
    <property type="match status" value="1"/>
</dbReference>
<dbReference type="InterPro" id="IPR013506">
    <property type="entry name" value="Topo_IIA_bsu_dom2"/>
</dbReference>
<proteinExistence type="inferred from homology"/>
<dbReference type="PROSITE" id="PS00177">
    <property type="entry name" value="TOPOISOMERASE_II"/>
    <property type="match status" value="1"/>
</dbReference>
<evidence type="ECO:0000256" key="2">
    <source>
        <dbReference type="ARBA" id="ARBA00001946"/>
    </source>
</evidence>
<dbReference type="Gene3D" id="3.30.565.10">
    <property type="entry name" value="Histidine kinase-like ATPase, C-terminal domain"/>
    <property type="match status" value="1"/>
</dbReference>
<dbReference type="PRINTS" id="PR00418">
    <property type="entry name" value="TPI2FAMILY"/>
</dbReference>
<dbReference type="InterPro" id="IPR001241">
    <property type="entry name" value="Topo_IIA"/>
</dbReference>
<evidence type="ECO:0000256" key="6">
    <source>
        <dbReference type="ARBA" id="ARBA00022741"/>
    </source>
</evidence>
<feature type="domain" description="Toprim" evidence="12">
    <location>
        <begin position="434"/>
        <end position="549"/>
    </location>
</feature>
<dbReference type="InterPro" id="IPR013760">
    <property type="entry name" value="Topo_IIA-like_dom_sf"/>
</dbReference>
<dbReference type="PROSITE" id="PS50880">
    <property type="entry name" value="TOPRIM"/>
    <property type="match status" value="1"/>
</dbReference>
<dbReference type="InterPro" id="IPR036890">
    <property type="entry name" value="HATPase_C_sf"/>
</dbReference>
<dbReference type="EMBL" id="CP002161">
    <property type="protein sequence ID" value="ADM89757.1"/>
    <property type="molecule type" value="Genomic_DNA"/>
</dbReference>
<dbReference type="GO" id="GO:0003918">
    <property type="term" value="F:DNA topoisomerase type II (double strand cut, ATP-hydrolyzing) activity"/>
    <property type="evidence" value="ECO:0007669"/>
    <property type="project" value="UniProtKB-EC"/>
</dbReference>
<dbReference type="InterPro" id="IPR014721">
    <property type="entry name" value="Ribsml_uS5_D2-typ_fold_subgr"/>
</dbReference>
<gene>
    <name evidence="13" type="primary">gyrB</name>
    <name evidence="13" type="ordered locus">ZICARI_149</name>
</gene>
<reference key="2">
    <citation type="submission" date="2010-08" db="EMBL/GenBank/DDBJ databases">
        <title>Functional convergence in reduced genomes of bacterial symbionts spanning 200 million years of evolution.</title>
        <authorList>
            <person name="McCutcheon J.P."/>
            <person name="Moran N.A."/>
        </authorList>
    </citation>
    <scope>NUCLEOTIDE SEQUENCE</scope>
    <source>
        <strain>CARI</strain>
    </source>
</reference>
<dbReference type="PANTHER" id="PTHR45866:SF1">
    <property type="entry name" value="DNA GYRASE SUBUNIT B, MITOCHONDRIAL"/>
    <property type="match status" value="1"/>
</dbReference>
<evidence type="ECO:0000313" key="14">
    <source>
        <dbReference type="Proteomes" id="UP000001303"/>
    </source>
</evidence>
<keyword evidence="6" id="KW-0547">Nucleotide-binding</keyword>
<dbReference type="CDD" id="cd16928">
    <property type="entry name" value="HATPase_GyrB-like"/>
    <property type="match status" value="1"/>
</dbReference>
<dbReference type="InterPro" id="IPR003594">
    <property type="entry name" value="HATPase_dom"/>
</dbReference>
<dbReference type="GO" id="GO:0003677">
    <property type="term" value="F:DNA binding"/>
    <property type="evidence" value="ECO:0007669"/>
    <property type="project" value="UniProtKB-KW"/>
</dbReference>
<dbReference type="EC" id="5.6.2.2" evidence="4"/>
<dbReference type="InterPro" id="IPR018522">
    <property type="entry name" value="TopoIIA_CS"/>
</dbReference>
<evidence type="ECO:0000256" key="7">
    <source>
        <dbReference type="ARBA" id="ARBA00022840"/>
    </source>
</evidence>
<dbReference type="SMART" id="SM00387">
    <property type="entry name" value="HATPase_c"/>
    <property type="match status" value="1"/>
</dbReference>
<comment type="catalytic activity">
    <reaction evidence="1">
        <text>ATP-dependent breakage, passage and rejoining of double-stranded DNA.</text>
        <dbReference type="EC" id="5.6.2.2"/>
    </reaction>
</comment>
<dbReference type="Proteomes" id="UP000001303">
    <property type="component" value="Chromosome"/>
</dbReference>
<keyword evidence="14" id="KW-1185">Reference proteome</keyword>
<dbReference type="InterPro" id="IPR000565">
    <property type="entry name" value="Topo_IIA_B"/>
</dbReference>
<dbReference type="Gene3D" id="3.30.230.10">
    <property type="match status" value="1"/>
</dbReference>
<keyword evidence="11" id="KW-0413">Isomerase</keyword>
<sequence>MNTINKYNENSIKVLNSLEAIKKRPDMYIGSTNDGSGLHHLIFEVIDNSIDEFLSGFCNLINIKIYKNNYISIYDNGRGIPINIKEDDNNIPLRSAAEIVMTELHSGSKFNNKSYKISSGLHGVGLSCLNALSKRVKLIIYKNKKKYFLEFKFGILQNRKIYIKNNIKYSKVKIIGKTKKRGTKIKFLLNKKIFKNIYPSYDIIYEKLKTLSFLNKKLKINIIDFRIKKKKKIKFNNGIINYLKNININKKIIGEKIIKMKKLINSIEISIFILWNFSIKSKILCYTNNIIQKNGGIHLITLKTSITRIINKYIKKNKFKKNNIEISGDDIREGMNCILSLKMSNPKFNSQIKDKLISEEVRLPIEELIFNKLNIFLKKNILFSKNICKKIINSAISRIKIKNNKMIISKLFSKNNIYLSSKLSECQEKNPKISELYIVEGDSAGGSAKQARNRKFQAILPLRGKVLNVEKSNFEKIIKSKQITTLLTILGLKIEKNKFYIKKLKYNNIIIMTDADIDGAHIRTLLLTLFYRYIPELINKQYVYIAQPPLYKIKKKKESIYFKNDIEFNKYILNFFSKKINFISKKNIKINKKINFLYLFNKYNKIQKIISKTFNKIKNIIFYCLLKGIKINISNYKSCKKTIKNLNKTINNKNINIKYKIKNNKYTIYIKYKKNINNLLKINSLFLKNKKYNEIYNISKIFLYLKNKKIYVYDLDKKKKKIFYKKINIKNFKKILNYFLIKFKKNINLQRYKGLGEMNSNQLWKTTMNPKTRSLLKVKIKNIKYTNKLFNDLMGNNIKARKIFIEFNYLYLNYINI</sequence>
<evidence type="ECO:0000256" key="10">
    <source>
        <dbReference type="ARBA" id="ARBA00023125"/>
    </source>
</evidence>
<dbReference type="InterPro" id="IPR006171">
    <property type="entry name" value="TOPRIM_dom"/>
</dbReference>
<keyword evidence="10" id="KW-0238">DNA-binding</keyword>
<evidence type="ECO:0000259" key="12">
    <source>
        <dbReference type="PROSITE" id="PS50880"/>
    </source>
</evidence>
<dbReference type="SUPFAM" id="SSF56719">
    <property type="entry name" value="Type II DNA topoisomerase"/>
    <property type="match status" value="1"/>
</dbReference>
<reference evidence="13 14" key="1">
    <citation type="journal article" date="2010" name="Genome Biol. Evol.">
        <title>Functional convergence in reduced genomes of bacterial symbionts spanning 200 My of evolution.</title>
        <authorList>
            <person name="McCutcheon J.P."/>
            <person name="Moran N.A."/>
        </authorList>
    </citation>
    <scope>NUCLEOTIDE SEQUENCE [LARGE SCALE GENOMIC DNA]</scope>
    <source>
        <strain evidence="13 14">CARI</strain>
    </source>
</reference>
<dbReference type="Pfam" id="PF01751">
    <property type="entry name" value="Toprim"/>
    <property type="match status" value="1"/>
</dbReference>
<dbReference type="STRING" id="871271.ZICARI_149"/>